<proteinExistence type="predicted"/>
<dbReference type="PANTHER" id="PTHR30595">
    <property type="entry name" value="GLPR-RELATED TRANSCRIPTIONAL REPRESSOR"/>
    <property type="match status" value="1"/>
</dbReference>
<accession>A0A9D1PUE0</accession>
<dbReference type="InterPro" id="IPR036388">
    <property type="entry name" value="WH-like_DNA-bd_sf"/>
</dbReference>
<sequence>MLVHNDYSRGYTPVVEIYSDRLELTSHGGLPDGMTEECFFSGVSRPRNREIMRIFHDVEMVEQLDSGMNRILRYYDRSIFEIHDDMIKVVFRFVPGFEDDLQSNSDSKSDSGLKSTERLSRAEIKIRTVEVLKENPSCTYEPLSKMFNISRASVANYLRSLSEAGLVRRVGSDKDGHWEVI</sequence>
<evidence type="ECO:0000313" key="2">
    <source>
        <dbReference type="Proteomes" id="UP000823936"/>
    </source>
</evidence>
<dbReference type="EMBL" id="DXHU01000015">
    <property type="protein sequence ID" value="HIV98767.1"/>
    <property type="molecule type" value="Genomic_DNA"/>
</dbReference>
<dbReference type="Gene3D" id="1.10.10.10">
    <property type="entry name" value="Winged helix-like DNA-binding domain superfamily/Winged helix DNA-binding domain"/>
    <property type="match status" value="1"/>
</dbReference>
<gene>
    <name evidence="1" type="ORF">IAB12_03180</name>
</gene>
<evidence type="ECO:0000313" key="1">
    <source>
        <dbReference type="EMBL" id="HIV98767.1"/>
    </source>
</evidence>
<dbReference type="InterPro" id="IPR038475">
    <property type="entry name" value="RecG_C_sf"/>
</dbReference>
<dbReference type="Proteomes" id="UP000823936">
    <property type="component" value="Unassembled WGS sequence"/>
</dbReference>
<name>A0A9D1PUE0_9SPIO</name>
<dbReference type="PANTHER" id="PTHR30595:SF6">
    <property type="entry name" value="SCHLAFEN ALBA-2 DOMAIN-CONTAINING PROTEIN"/>
    <property type="match status" value="1"/>
</dbReference>
<reference evidence="1" key="1">
    <citation type="journal article" date="2021" name="PeerJ">
        <title>Extensive microbial diversity within the chicken gut microbiome revealed by metagenomics and culture.</title>
        <authorList>
            <person name="Gilroy R."/>
            <person name="Ravi A."/>
            <person name="Getino M."/>
            <person name="Pursley I."/>
            <person name="Horton D.L."/>
            <person name="Alikhan N.F."/>
            <person name="Baker D."/>
            <person name="Gharbi K."/>
            <person name="Hall N."/>
            <person name="Watson M."/>
            <person name="Adriaenssens E.M."/>
            <person name="Foster-Nyarko E."/>
            <person name="Jarju S."/>
            <person name="Secka A."/>
            <person name="Antonio M."/>
            <person name="Oren A."/>
            <person name="Chaudhuri R.R."/>
            <person name="La Ragione R."/>
            <person name="Hildebrand F."/>
            <person name="Pallen M.J."/>
        </authorList>
    </citation>
    <scope>NUCLEOTIDE SEQUENCE</scope>
    <source>
        <strain evidence="1">Gambia11-129</strain>
    </source>
</reference>
<reference evidence="1" key="2">
    <citation type="submission" date="2021-04" db="EMBL/GenBank/DDBJ databases">
        <authorList>
            <person name="Gilroy R."/>
        </authorList>
    </citation>
    <scope>NUCLEOTIDE SEQUENCE</scope>
    <source>
        <strain evidence="1">Gambia11-129</strain>
    </source>
</reference>
<dbReference type="AlphaFoldDB" id="A0A9D1PUE0"/>
<dbReference type="Pfam" id="PF13412">
    <property type="entry name" value="HTH_24"/>
    <property type="match status" value="1"/>
</dbReference>
<dbReference type="InterPro" id="IPR036390">
    <property type="entry name" value="WH_DNA-bd_sf"/>
</dbReference>
<comment type="caution">
    <text evidence="1">The sequence shown here is derived from an EMBL/GenBank/DDBJ whole genome shotgun (WGS) entry which is preliminary data.</text>
</comment>
<dbReference type="Gene3D" id="3.30.565.60">
    <property type="match status" value="1"/>
</dbReference>
<dbReference type="SUPFAM" id="SSF46785">
    <property type="entry name" value="Winged helix' DNA-binding domain"/>
    <property type="match status" value="1"/>
</dbReference>
<organism evidence="1 2">
    <name type="scientific">Candidatus Ornithospirochaeta avicola</name>
    <dbReference type="NCBI Taxonomy" id="2840896"/>
    <lineage>
        <taxon>Bacteria</taxon>
        <taxon>Pseudomonadati</taxon>
        <taxon>Spirochaetota</taxon>
        <taxon>Spirochaetia</taxon>
        <taxon>Spirochaetales</taxon>
        <taxon>Spirochaetaceae</taxon>
        <taxon>Spirochaetaceae incertae sedis</taxon>
        <taxon>Candidatus Ornithospirochaeta</taxon>
    </lineage>
</organism>
<dbReference type="Pfam" id="PF13749">
    <property type="entry name" value="HATPase_c_4"/>
    <property type="match status" value="1"/>
</dbReference>
<protein>
    <submittedName>
        <fullName evidence="1">Winged helix-turn-helix transcriptional regulator</fullName>
    </submittedName>
</protein>